<comment type="similarity">
    <text evidence="11 12">Belongs to the TonB-dependent receptor family.</text>
</comment>
<keyword evidence="4" id="KW-0410">Iron transport</keyword>
<comment type="subcellular location">
    <subcellularLocation>
        <location evidence="1 11">Cell outer membrane</location>
        <topology evidence="1 11">Multi-pass membrane protein</topology>
    </subcellularLocation>
</comment>
<feature type="compositionally biased region" description="Polar residues" evidence="13">
    <location>
        <begin position="137"/>
        <end position="153"/>
    </location>
</feature>
<reference evidence="17 18" key="1">
    <citation type="submission" date="2019-02" db="EMBL/GenBank/DDBJ databases">
        <title>Deep-cultivation of Planctomycetes and their phenomic and genomic characterization uncovers novel biology.</title>
        <authorList>
            <person name="Wiegand S."/>
            <person name="Jogler M."/>
            <person name="Boedeker C."/>
            <person name="Pinto D."/>
            <person name="Vollmers J."/>
            <person name="Rivas-Marin E."/>
            <person name="Kohn T."/>
            <person name="Peeters S.H."/>
            <person name="Heuer A."/>
            <person name="Rast P."/>
            <person name="Oberbeckmann S."/>
            <person name="Bunk B."/>
            <person name="Jeske O."/>
            <person name="Meyerdierks A."/>
            <person name="Storesund J.E."/>
            <person name="Kallscheuer N."/>
            <person name="Luecker S."/>
            <person name="Lage O.M."/>
            <person name="Pohl T."/>
            <person name="Merkel B.J."/>
            <person name="Hornburger P."/>
            <person name="Mueller R.-W."/>
            <person name="Bruemmer F."/>
            <person name="Labrenz M."/>
            <person name="Spormann A.M."/>
            <person name="Op Den Camp H."/>
            <person name="Overmann J."/>
            <person name="Amann R."/>
            <person name="Jetten M.S.M."/>
            <person name="Mascher T."/>
            <person name="Medema M.H."/>
            <person name="Devos D.P."/>
            <person name="Kaster A.-K."/>
            <person name="Ovreas L."/>
            <person name="Rohde M."/>
            <person name="Galperin M.Y."/>
            <person name="Jogler C."/>
        </authorList>
    </citation>
    <scope>NUCLEOTIDE SEQUENCE [LARGE SCALE GENOMIC DNA]</scope>
    <source>
        <strain evidence="17 18">Pla52n</strain>
    </source>
</reference>
<dbReference type="InterPro" id="IPR036942">
    <property type="entry name" value="Beta-barrel_TonB_sf"/>
</dbReference>
<evidence type="ECO:0000256" key="1">
    <source>
        <dbReference type="ARBA" id="ARBA00004571"/>
    </source>
</evidence>
<dbReference type="GO" id="GO:0009279">
    <property type="term" value="C:cell outer membrane"/>
    <property type="evidence" value="ECO:0007669"/>
    <property type="project" value="UniProtKB-SubCell"/>
</dbReference>
<evidence type="ECO:0000256" key="12">
    <source>
        <dbReference type="RuleBase" id="RU003357"/>
    </source>
</evidence>
<evidence type="ECO:0000256" key="10">
    <source>
        <dbReference type="ARBA" id="ARBA00023237"/>
    </source>
</evidence>
<feature type="domain" description="TonB-dependent receptor-like beta-barrel" evidence="15">
    <location>
        <begin position="313"/>
        <end position="724"/>
    </location>
</feature>
<evidence type="ECO:0000256" key="5">
    <source>
        <dbReference type="ARBA" id="ARBA00022692"/>
    </source>
</evidence>
<feature type="domain" description="TonB-dependent receptor plug" evidence="16">
    <location>
        <begin position="146"/>
        <end position="255"/>
    </location>
</feature>
<keyword evidence="10 11" id="KW-0998">Cell outer membrane</keyword>
<dbReference type="Pfam" id="PF07715">
    <property type="entry name" value="Plug"/>
    <property type="match status" value="1"/>
</dbReference>
<keyword evidence="7" id="KW-0406">Ion transport</keyword>
<keyword evidence="8 12" id="KW-0798">TonB box</keyword>
<accession>A0A5C6A1K9</accession>
<dbReference type="AlphaFoldDB" id="A0A5C6A1K9"/>
<feature type="compositionally biased region" description="Polar residues" evidence="13">
    <location>
        <begin position="62"/>
        <end position="72"/>
    </location>
</feature>
<gene>
    <name evidence="17" type="primary">btuB</name>
    <name evidence="17" type="ORF">Pla52n_59660</name>
</gene>
<feature type="region of interest" description="Disordered" evidence="13">
    <location>
        <begin position="43"/>
        <end position="161"/>
    </location>
</feature>
<evidence type="ECO:0000256" key="14">
    <source>
        <dbReference type="SAM" id="SignalP"/>
    </source>
</evidence>
<evidence type="ECO:0000259" key="15">
    <source>
        <dbReference type="Pfam" id="PF00593"/>
    </source>
</evidence>
<dbReference type="SUPFAM" id="SSF56935">
    <property type="entry name" value="Porins"/>
    <property type="match status" value="1"/>
</dbReference>
<keyword evidence="5 11" id="KW-0812">Transmembrane</keyword>
<dbReference type="InterPro" id="IPR039426">
    <property type="entry name" value="TonB-dep_rcpt-like"/>
</dbReference>
<evidence type="ECO:0000256" key="3">
    <source>
        <dbReference type="ARBA" id="ARBA00022452"/>
    </source>
</evidence>
<dbReference type="PANTHER" id="PTHR32552:SF81">
    <property type="entry name" value="TONB-DEPENDENT OUTER MEMBRANE RECEPTOR"/>
    <property type="match status" value="1"/>
</dbReference>
<dbReference type="GO" id="GO:0006826">
    <property type="term" value="P:iron ion transport"/>
    <property type="evidence" value="ECO:0007669"/>
    <property type="project" value="UniProtKB-KW"/>
</dbReference>
<dbReference type="Gene3D" id="2.170.130.10">
    <property type="entry name" value="TonB-dependent receptor, plug domain"/>
    <property type="match status" value="1"/>
</dbReference>
<name>A0A5C6A1K9_9BACT</name>
<feature type="chain" id="PRO_5022994936" evidence="14">
    <location>
        <begin position="26"/>
        <end position="767"/>
    </location>
</feature>
<keyword evidence="14" id="KW-0732">Signal</keyword>
<evidence type="ECO:0000256" key="13">
    <source>
        <dbReference type="SAM" id="MobiDB-lite"/>
    </source>
</evidence>
<dbReference type="InterPro" id="IPR000531">
    <property type="entry name" value="Beta-barrel_TonB"/>
</dbReference>
<dbReference type="Gene3D" id="2.40.170.20">
    <property type="entry name" value="TonB-dependent receptor, beta-barrel domain"/>
    <property type="match status" value="1"/>
</dbReference>
<dbReference type="InterPro" id="IPR037066">
    <property type="entry name" value="Plug_dom_sf"/>
</dbReference>
<dbReference type="Pfam" id="PF00593">
    <property type="entry name" value="TonB_dep_Rec_b-barrel"/>
    <property type="match status" value="1"/>
</dbReference>
<dbReference type="PANTHER" id="PTHR32552">
    <property type="entry name" value="FERRICHROME IRON RECEPTOR-RELATED"/>
    <property type="match status" value="1"/>
</dbReference>
<keyword evidence="18" id="KW-1185">Reference proteome</keyword>
<sequence precursor="true">MIPLNRIIALIAFGSGLLCFSITGATQPPTLQELPETVVEAVPEKPTGSQTAVPEADPTPPTAMQDTSSLSETVPDEVTPLPEPFNLSPDPQQSNIDTGQQTQNLDSAQTARPMSNDANRSTSAETSAFQPAVPVSRSASLQGETSTASSGQYGQPDLEFRPINRPGDLLELIPGVIATQHSGSGKANQYFVRGINLDHGTDFAVRVDGVPMNLPSHGHGQGYLDVNWLIPELIESVNYRLGPYSADIGDFSSAGSADIRQRRALPFGIASVTAGAFDYYRVLLADSHDFAGGTLLYAYETSFYDGPWVVPEDFHKFNGLLRWSIGDRDHGFSLSTMGYHSDWTATNQIPQRAVTAGLVDRFGSLDPSDGGNTKRFGVNAEYWSINDDVTTAINAYTSYYDMDLFSNFTFFLDDPINGDQIQQIDNRWYSGVNASQTYHRQFVDHTFGFQFRNDNVYGLELNRTRQRQLISQTRNDDVDQQSYSLYYVNDAALTSWARSTIGLRGDLYRFHNQSNLNAADSGTTDAGVFSPKLGLVFGPWNDSELFLNWGQSFHSNDSRGVNASVDPADPLIKSEGSEIGLRSDLTCNWNSTLAMWYLEIDSELLFVGDAGTTEAGPASRRFGVTWTNYYQLNQWLTADADYAFVQPRFAGGDRIPNAVENVLATGFTAQVPHTPWYGTFRLRHYGPAALIEDNSARSETTTVANLQLGYQTKRTTAAVDVFNVFNSKDNDITYFYESQPAGLPAAEDFHFHPVEPAMARASVTWRF</sequence>
<feature type="compositionally biased region" description="Polar residues" evidence="13">
    <location>
        <begin position="89"/>
        <end position="129"/>
    </location>
</feature>
<evidence type="ECO:0000259" key="16">
    <source>
        <dbReference type="Pfam" id="PF07715"/>
    </source>
</evidence>
<evidence type="ECO:0000313" key="17">
    <source>
        <dbReference type="EMBL" id="TWT93306.1"/>
    </source>
</evidence>
<evidence type="ECO:0000256" key="6">
    <source>
        <dbReference type="ARBA" id="ARBA00023004"/>
    </source>
</evidence>
<keyword evidence="2 11" id="KW-0813">Transport</keyword>
<protein>
    <submittedName>
        <fullName evidence="17">Vitamin B12 transporter BtuB</fullName>
    </submittedName>
</protein>
<evidence type="ECO:0000313" key="18">
    <source>
        <dbReference type="Proteomes" id="UP000320176"/>
    </source>
</evidence>
<comment type="caution">
    <text evidence="17">The sequence shown here is derived from an EMBL/GenBank/DDBJ whole genome shotgun (WGS) entry which is preliminary data.</text>
</comment>
<evidence type="ECO:0000256" key="9">
    <source>
        <dbReference type="ARBA" id="ARBA00023136"/>
    </source>
</evidence>
<evidence type="ECO:0000256" key="7">
    <source>
        <dbReference type="ARBA" id="ARBA00023065"/>
    </source>
</evidence>
<evidence type="ECO:0000256" key="11">
    <source>
        <dbReference type="PROSITE-ProRule" id="PRU01360"/>
    </source>
</evidence>
<feature type="signal peptide" evidence="14">
    <location>
        <begin position="1"/>
        <end position="25"/>
    </location>
</feature>
<dbReference type="InterPro" id="IPR012910">
    <property type="entry name" value="Plug_dom"/>
</dbReference>
<keyword evidence="9 11" id="KW-0472">Membrane</keyword>
<evidence type="ECO:0000256" key="2">
    <source>
        <dbReference type="ARBA" id="ARBA00022448"/>
    </source>
</evidence>
<proteinExistence type="inferred from homology"/>
<dbReference type="PROSITE" id="PS52016">
    <property type="entry name" value="TONB_DEPENDENT_REC_3"/>
    <property type="match status" value="1"/>
</dbReference>
<evidence type="ECO:0000256" key="8">
    <source>
        <dbReference type="ARBA" id="ARBA00023077"/>
    </source>
</evidence>
<keyword evidence="6" id="KW-0408">Iron</keyword>
<dbReference type="EMBL" id="SJPN01000009">
    <property type="protein sequence ID" value="TWT93306.1"/>
    <property type="molecule type" value="Genomic_DNA"/>
</dbReference>
<evidence type="ECO:0000256" key="4">
    <source>
        <dbReference type="ARBA" id="ARBA00022496"/>
    </source>
</evidence>
<dbReference type="Proteomes" id="UP000320176">
    <property type="component" value="Unassembled WGS sequence"/>
</dbReference>
<organism evidence="17 18">
    <name type="scientific">Stieleria varia</name>
    <dbReference type="NCBI Taxonomy" id="2528005"/>
    <lineage>
        <taxon>Bacteria</taxon>
        <taxon>Pseudomonadati</taxon>
        <taxon>Planctomycetota</taxon>
        <taxon>Planctomycetia</taxon>
        <taxon>Pirellulales</taxon>
        <taxon>Pirellulaceae</taxon>
        <taxon>Stieleria</taxon>
    </lineage>
</organism>
<keyword evidence="3 11" id="KW-1134">Transmembrane beta strand</keyword>